<keyword evidence="3" id="KW-1185">Reference proteome</keyword>
<comment type="caution">
    <text evidence="2">The sequence shown here is derived from an EMBL/GenBank/DDBJ whole genome shotgun (WGS) entry which is preliminary data.</text>
</comment>
<dbReference type="Proteomes" id="UP001210925">
    <property type="component" value="Unassembled WGS sequence"/>
</dbReference>
<gene>
    <name evidence="2" type="ORF">HK103_000031</name>
</gene>
<dbReference type="EMBL" id="JADGKB010000001">
    <property type="protein sequence ID" value="KAJ3262502.1"/>
    <property type="molecule type" value="Genomic_DNA"/>
</dbReference>
<feature type="region of interest" description="Disordered" evidence="1">
    <location>
        <begin position="381"/>
        <end position="405"/>
    </location>
</feature>
<organism evidence="2 3">
    <name type="scientific">Boothiomyces macroporosus</name>
    <dbReference type="NCBI Taxonomy" id="261099"/>
    <lineage>
        <taxon>Eukaryota</taxon>
        <taxon>Fungi</taxon>
        <taxon>Fungi incertae sedis</taxon>
        <taxon>Chytridiomycota</taxon>
        <taxon>Chytridiomycota incertae sedis</taxon>
        <taxon>Chytridiomycetes</taxon>
        <taxon>Rhizophydiales</taxon>
        <taxon>Terramycetaceae</taxon>
        <taxon>Boothiomyces</taxon>
    </lineage>
</organism>
<sequence>MRKIIDSSDEEVEKETVQDQQQEEAQVQDEAAPATEEPYLSDESDESNYDYINVPKRPTKKDRIEAQITSQKAIRELHVELPVAKSKLSINKFLQKYQKKVEPDFIPEAAEEPVNTKPKTDHLIQVDAQPDESDIEIEIIKKPSLKQISNNAEKKKVGLNQEMLKLAKRQLEQRRLEMQEEMKREEERRIEERRARKEERRKREEEKLKQELVEEMGINPGTFNDPEMNVENEAIVDDLPHDTIEVEKSEVVQDEKEVVNDFEPIALDYCTDEDEFFDEHKESQPSAELTYKTSLPAIESPDTAQVSDTQVEISQNIFSLLSGKFTDTTESQSIQQKQKVIEDSLSQDTPVENVSLEQDSQLLNLLSGNFTSDSALLGKNIEDLISESEEEDEESSAEEESEAEQVVNVQTNAEQKPIEWVIPEKIPVVGTEKNGFVEIEADVEDDEFLNHGGIDGEDAGVNEYEADMIAEVDSKAVDGEDLLDIHQ</sequence>
<accession>A0AAD5UQB8</accession>
<name>A0AAD5UQB8_9FUNG</name>
<feature type="compositionally biased region" description="Low complexity" evidence="1">
    <location>
        <begin position="18"/>
        <end position="32"/>
    </location>
</feature>
<evidence type="ECO:0000313" key="2">
    <source>
        <dbReference type="EMBL" id="KAJ3262502.1"/>
    </source>
</evidence>
<feature type="region of interest" description="Disordered" evidence="1">
    <location>
        <begin position="1"/>
        <end position="56"/>
    </location>
</feature>
<feature type="compositionally biased region" description="Acidic residues" evidence="1">
    <location>
        <begin position="384"/>
        <end position="403"/>
    </location>
</feature>
<protein>
    <submittedName>
        <fullName evidence="2">Uncharacterized protein</fullName>
    </submittedName>
</protein>
<reference evidence="2" key="1">
    <citation type="submission" date="2020-05" db="EMBL/GenBank/DDBJ databases">
        <title>Phylogenomic resolution of chytrid fungi.</title>
        <authorList>
            <person name="Stajich J.E."/>
            <person name="Amses K."/>
            <person name="Simmons R."/>
            <person name="Seto K."/>
            <person name="Myers J."/>
            <person name="Bonds A."/>
            <person name="Quandt C.A."/>
            <person name="Barry K."/>
            <person name="Liu P."/>
            <person name="Grigoriev I."/>
            <person name="Longcore J.E."/>
            <person name="James T.Y."/>
        </authorList>
    </citation>
    <scope>NUCLEOTIDE SEQUENCE</scope>
    <source>
        <strain evidence="2">PLAUS21</strain>
    </source>
</reference>
<evidence type="ECO:0000313" key="3">
    <source>
        <dbReference type="Proteomes" id="UP001210925"/>
    </source>
</evidence>
<evidence type="ECO:0000256" key="1">
    <source>
        <dbReference type="SAM" id="MobiDB-lite"/>
    </source>
</evidence>
<proteinExistence type="predicted"/>
<dbReference type="AlphaFoldDB" id="A0AAD5UQB8"/>
<feature type="region of interest" description="Disordered" evidence="1">
    <location>
        <begin position="179"/>
        <end position="207"/>
    </location>
</feature>
<feature type="compositionally biased region" description="Acidic residues" evidence="1">
    <location>
        <begin position="39"/>
        <end position="48"/>
    </location>
</feature>